<reference evidence="3" key="1">
    <citation type="journal article" date="2020" name="Stud. Mycol.">
        <title>101 Dothideomycetes genomes: a test case for predicting lifestyles and emergence of pathogens.</title>
        <authorList>
            <person name="Haridas S."/>
            <person name="Albert R."/>
            <person name="Binder M."/>
            <person name="Bloem J."/>
            <person name="Labutti K."/>
            <person name="Salamov A."/>
            <person name="Andreopoulos B."/>
            <person name="Baker S."/>
            <person name="Barry K."/>
            <person name="Bills G."/>
            <person name="Bluhm B."/>
            <person name="Cannon C."/>
            <person name="Castanera R."/>
            <person name="Culley D."/>
            <person name="Daum C."/>
            <person name="Ezra D."/>
            <person name="Gonzalez J."/>
            <person name="Henrissat B."/>
            <person name="Kuo A."/>
            <person name="Liang C."/>
            <person name="Lipzen A."/>
            <person name="Lutzoni F."/>
            <person name="Magnuson J."/>
            <person name="Mondo S."/>
            <person name="Nolan M."/>
            <person name="Ohm R."/>
            <person name="Pangilinan J."/>
            <person name="Park H.-J."/>
            <person name="Ramirez L."/>
            <person name="Alfaro M."/>
            <person name="Sun H."/>
            <person name="Tritt A."/>
            <person name="Yoshinaga Y."/>
            <person name="Zwiers L.-H."/>
            <person name="Turgeon B."/>
            <person name="Goodwin S."/>
            <person name="Spatafora J."/>
            <person name="Crous P."/>
            <person name="Grigoriev I."/>
        </authorList>
    </citation>
    <scope>NUCLEOTIDE SEQUENCE</scope>
    <source>
        <strain evidence="3">ATCC 74209</strain>
    </source>
</reference>
<feature type="domain" description="Macro" evidence="2">
    <location>
        <begin position="769"/>
        <end position="958"/>
    </location>
</feature>
<evidence type="ECO:0000313" key="3">
    <source>
        <dbReference type="EMBL" id="KAF2205846.1"/>
    </source>
</evidence>
<keyword evidence="4" id="KW-1185">Reference proteome</keyword>
<proteinExistence type="predicted"/>
<dbReference type="InterPro" id="IPR043472">
    <property type="entry name" value="Macro_dom-like"/>
</dbReference>
<comment type="caution">
    <text evidence="3">The sequence shown here is derived from an EMBL/GenBank/DDBJ whole genome shotgun (WGS) entry which is preliminary data.</text>
</comment>
<dbReference type="SMART" id="SM00506">
    <property type="entry name" value="A1pp"/>
    <property type="match status" value="2"/>
</dbReference>
<feature type="region of interest" description="Disordered" evidence="1">
    <location>
        <begin position="1559"/>
        <end position="1578"/>
    </location>
</feature>
<feature type="domain" description="Macro" evidence="2">
    <location>
        <begin position="1202"/>
        <end position="1385"/>
    </location>
</feature>
<feature type="region of interest" description="Disordered" evidence="1">
    <location>
        <begin position="494"/>
        <end position="528"/>
    </location>
</feature>
<feature type="region of interest" description="Disordered" evidence="1">
    <location>
        <begin position="1758"/>
        <end position="1797"/>
    </location>
</feature>
<dbReference type="OrthoDB" id="6133115at2759"/>
<feature type="compositionally biased region" description="Low complexity" evidence="1">
    <location>
        <begin position="721"/>
        <end position="735"/>
    </location>
</feature>
<feature type="region of interest" description="Disordered" evidence="1">
    <location>
        <begin position="714"/>
        <end position="747"/>
    </location>
</feature>
<dbReference type="InterPro" id="IPR056223">
    <property type="entry name" value="PH_24"/>
</dbReference>
<dbReference type="Proteomes" id="UP000799536">
    <property type="component" value="Unassembled WGS sequence"/>
</dbReference>
<dbReference type="Gene3D" id="3.40.220.10">
    <property type="entry name" value="Leucine Aminopeptidase, subunit E, domain 1"/>
    <property type="match status" value="2"/>
</dbReference>
<organism evidence="3 4">
    <name type="scientific">Delitschia confertaspora ATCC 74209</name>
    <dbReference type="NCBI Taxonomy" id="1513339"/>
    <lineage>
        <taxon>Eukaryota</taxon>
        <taxon>Fungi</taxon>
        <taxon>Dikarya</taxon>
        <taxon>Ascomycota</taxon>
        <taxon>Pezizomycotina</taxon>
        <taxon>Dothideomycetes</taxon>
        <taxon>Pleosporomycetidae</taxon>
        <taxon>Pleosporales</taxon>
        <taxon>Delitschiaceae</taxon>
        <taxon>Delitschia</taxon>
    </lineage>
</organism>
<dbReference type="InterPro" id="IPR013087">
    <property type="entry name" value="Znf_C2H2_type"/>
</dbReference>
<dbReference type="EMBL" id="ML993849">
    <property type="protein sequence ID" value="KAF2205846.1"/>
    <property type="molecule type" value="Genomic_DNA"/>
</dbReference>
<dbReference type="PANTHER" id="PTHR11106:SF27">
    <property type="entry name" value="MACRO DOMAIN-CONTAINING PROTEIN"/>
    <property type="match status" value="1"/>
</dbReference>
<feature type="region of interest" description="Disordered" evidence="1">
    <location>
        <begin position="260"/>
        <end position="296"/>
    </location>
</feature>
<dbReference type="SUPFAM" id="SSF52949">
    <property type="entry name" value="Macro domain-like"/>
    <property type="match status" value="2"/>
</dbReference>
<feature type="compositionally biased region" description="Polar residues" evidence="1">
    <location>
        <begin position="1566"/>
        <end position="1575"/>
    </location>
</feature>
<feature type="compositionally biased region" description="Polar residues" evidence="1">
    <location>
        <begin position="1396"/>
        <end position="1406"/>
    </location>
</feature>
<name>A0A9P4JUK0_9PLEO</name>
<feature type="region of interest" description="Disordered" evidence="1">
    <location>
        <begin position="101"/>
        <end position="134"/>
    </location>
</feature>
<protein>
    <recommendedName>
        <fullName evidence="2">Macro domain-containing protein</fullName>
    </recommendedName>
</protein>
<dbReference type="SMART" id="SM00355">
    <property type="entry name" value="ZnF_C2H2"/>
    <property type="match status" value="3"/>
</dbReference>
<gene>
    <name evidence="3" type="ORF">GQ43DRAFT_459672</name>
</gene>
<feature type="compositionally biased region" description="Polar residues" evidence="1">
    <location>
        <begin position="503"/>
        <end position="525"/>
    </location>
</feature>
<evidence type="ECO:0000259" key="2">
    <source>
        <dbReference type="PROSITE" id="PS51154"/>
    </source>
</evidence>
<dbReference type="PROSITE" id="PS51154">
    <property type="entry name" value="MACRO"/>
    <property type="match status" value="2"/>
</dbReference>
<dbReference type="Pfam" id="PF24345">
    <property type="entry name" value="PH_24"/>
    <property type="match status" value="1"/>
</dbReference>
<dbReference type="InterPro" id="IPR058925">
    <property type="entry name" value="zf-C2H2_AcuF"/>
</dbReference>
<dbReference type="InterPro" id="IPR002589">
    <property type="entry name" value="Macro_dom"/>
</dbReference>
<feature type="compositionally biased region" description="Acidic residues" evidence="1">
    <location>
        <begin position="111"/>
        <end position="127"/>
    </location>
</feature>
<sequence>MSAIRLGTAACVRAFQALSSALDTSKSTLKHLIEPEGLSDEFGRLRVWSGNLGALQKGHSSLDYRLRDSPLLSSNVLKLLAELDSNLAEAHAVVLGSRLPYEQQPQPDSGGESDTDSFFSEDEDSNSEDATPKTELEQRFCEIVDIIDNLYKLSVRIRSPTLHSRSLKAASFQAVDSETGVDMFEQYRHFDLLYTRELLKYLRTPHVGSEEGEDDYLIERLSKAITLRRRQFKYWRRHRDKLGVIIAQDGLNTEQLHTLPHPELPRHVSPEAETGSARFTLSKVPASEKPPRSLLSGTEATHYHQSLDEIVDSQSVTSYASTTRDLTGRGIELPSPPRAADGEKDFECPYCYVICPARYGKGRSWRTHLLQDLQPYVCTYEKCRQPDQLFRSRREWADHEATHRKLWRCPEHLNAVFLSQTGLEDHLRWAHSNTVAEYQFASIVRIGETSAIDTREKCPICFASADMEGGLQNHIAHHLERLAAFALPKDLDTVEDDPDGASSVASRGRSFTTRSSQDPSTISLQRESRNINDGIADLVAIESEASTLPGEASETPSDLLEVTPVEHSIPLSTELLRSVPDESKQRLEILLIPQQVTQMPSQRDAGGPFSYESDSSEDLQVDIDLEGTVPGAELLKRHLMTLHGAQYVRFFRRSTFWRGYAKFKDVESAKNALMDITSEKVPVARKIQLAAKNNTCIKFVFPFTGAQSDNIIPSSITKNNSSQESETSSSSASSEAGEEPRDQQLPLLTLDDIPSVHSLYRTGKLQQRDQSYVSNDIYNRTVSLVFYDITRLQVDAIINSANSSLKVTRMSDSLCRYIHEAAGPNLKRECRSINATTGLAKTGEARITAGYGLPCKKVIHAIRPRYSESTSTAKFQLLTKCYQESLIVAMENEIKTIAFPTLAAGGCGFPPQMAARIALQGVREFLDIHNGYTFEKIIFCVYSEPDERAYKDFLPVFFPPTQGDVQFNLQNAPQILSGMEINKSSLRQQLSSLSSRVQKVTGDLELFCQGFSKFPQEAIDEFWRIAPKLCVFTGLLGPENPQQLSSRTTADINLALYVMESICASVSDTIEQTMHTESHEPSTREKIWQDFDFYIQYKYGHNLQSNVELCRLFTEGLIEILGSNSNESLEMKAMRERLTKYRLNQMRSAAQKDERHETFEEVLYARAYQSQEISKSHRNTISVSQIPSLSRLYRLGELEYRPTNTIPNNTVNHTVCLIRHDITKLEVDVIVNSTDMRFSGMGALDSAIFKGGGLSMQEDCANFGTNKERDIKLTAGYHLPCRHVIHTIPPAVYREDTKDALRKCYRDALHIAVESLHARTIALPAIGTGMLNYPRQDAAEVAIVEVKRFLETYDRRGPTPLEKIIFCVFTENVEFIYKSLLPIYFPPTDLNTRWTSQTKSGITSEPTIEETPSSDETKPPPRSLFSSIGEAFRNVRLGKQPITQSARPLNSSEKHTLLNFESHASNCSVCINPAQVYANNEELCPEGYEQAQDILRFLYMKTDGHIWSSNLEDGSRPVKVEMPSLEYPISRNMLFFTEKSYRDPHRTRPFVTPNQSWTERLRDQQSGRTAPLESSDTMKEVIELPLPDGKMQEAEVTASDPPSQPPETAFDSDGPTTLPTLLPILSEQEETAVAELFVWSSNRWEALHRDECIVNITTGYLEAHAITADNGPTLVTVELAPYVPIKRVTSRDIVVGNSRVGSQSQTAHRLAESHYGGKAIMFRSRTPEDSAALLEILMEASRRDSGLVAGRKARRISFSPQLRGVEETKKEGDGDDNNSMAQAPNDVVETSALRTDD</sequence>
<dbReference type="Pfam" id="PF26082">
    <property type="entry name" value="zf-C2H2_AcuF"/>
    <property type="match status" value="1"/>
</dbReference>
<feature type="region of interest" description="Disordered" evidence="1">
    <location>
        <begin position="1591"/>
        <end position="1616"/>
    </location>
</feature>
<dbReference type="Pfam" id="PF01661">
    <property type="entry name" value="Macro"/>
    <property type="match status" value="2"/>
</dbReference>
<accession>A0A9P4JUK0</accession>
<dbReference type="PANTHER" id="PTHR11106">
    <property type="entry name" value="GANGLIOSIDE INDUCED DIFFERENTIATION ASSOCIATED PROTEIN 2-RELATED"/>
    <property type="match status" value="1"/>
</dbReference>
<evidence type="ECO:0000256" key="1">
    <source>
        <dbReference type="SAM" id="MobiDB-lite"/>
    </source>
</evidence>
<evidence type="ECO:0000313" key="4">
    <source>
        <dbReference type="Proteomes" id="UP000799536"/>
    </source>
</evidence>
<feature type="region of interest" description="Disordered" evidence="1">
    <location>
        <begin position="1396"/>
        <end position="1423"/>
    </location>
</feature>